<dbReference type="STRING" id="1036808.A0A0C3D0X4"/>
<dbReference type="SMART" id="SM00356">
    <property type="entry name" value="ZnF_C3H1"/>
    <property type="match status" value="1"/>
</dbReference>
<feature type="compositionally biased region" description="Polar residues" evidence="5">
    <location>
        <begin position="1"/>
        <end position="16"/>
    </location>
</feature>
<dbReference type="EMBL" id="KN822154">
    <property type="protein sequence ID" value="KIM54480.1"/>
    <property type="molecule type" value="Genomic_DNA"/>
</dbReference>
<reference evidence="8" key="2">
    <citation type="submission" date="2015-01" db="EMBL/GenBank/DDBJ databases">
        <title>Evolutionary Origins and Diversification of the Mycorrhizal Mutualists.</title>
        <authorList>
            <consortium name="DOE Joint Genome Institute"/>
            <consortium name="Mycorrhizal Genomics Consortium"/>
            <person name="Kohler A."/>
            <person name="Kuo A."/>
            <person name="Nagy L.G."/>
            <person name="Floudas D."/>
            <person name="Copeland A."/>
            <person name="Barry K.W."/>
            <person name="Cichocki N."/>
            <person name="Veneault-Fourrey C."/>
            <person name="LaButti K."/>
            <person name="Lindquist E.A."/>
            <person name="Lipzen A."/>
            <person name="Lundell T."/>
            <person name="Morin E."/>
            <person name="Murat C."/>
            <person name="Riley R."/>
            <person name="Ohm R."/>
            <person name="Sun H."/>
            <person name="Tunlid A."/>
            <person name="Henrissat B."/>
            <person name="Grigoriev I.V."/>
            <person name="Hibbett D.S."/>
            <person name="Martin F."/>
        </authorList>
    </citation>
    <scope>NUCLEOTIDE SEQUENCE [LARGE SCALE GENOMIC DNA]</scope>
    <source>
        <strain evidence="8">Foug A</strain>
    </source>
</reference>
<evidence type="ECO:0000256" key="3">
    <source>
        <dbReference type="ARBA" id="ARBA00022833"/>
    </source>
</evidence>
<organism evidence="7 8">
    <name type="scientific">Scleroderma citrinum Foug A</name>
    <dbReference type="NCBI Taxonomy" id="1036808"/>
    <lineage>
        <taxon>Eukaryota</taxon>
        <taxon>Fungi</taxon>
        <taxon>Dikarya</taxon>
        <taxon>Basidiomycota</taxon>
        <taxon>Agaricomycotina</taxon>
        <taxon>Agaricomycetes</taxon>
        <taxon>Agaricomycetidae</taxon>
        <taxon>Boletales</taxon>
        <taxon>Sclerodermatineae</taxon>
        <taxon>Sclerodermataceae</taxon>
        <taxon>Scleroderma</taxon>
    </lineage>
</organism>
<keyword evidence="3 4" id="KW-0862">Zinc</keyword>
<feature type="compositionally biased region" description="Basic and acidic residues" evidence="5">
    <location>
        <begin position="18"/>
        <end position="33"/>
    </location>
</feature>
<feature type="domain" description="C3H1-type" evidence="6">
    <location>
        <begin position="50"/>
        <end position="77"/>
    </location>
</feature>
<dbReference type="InParanoid" id="A0A0C3D0X4"/>
<evidence type="ECO:0000313" key="7">
    <source>
        <dbReference type="EMBL" id="KIM54480.1"/>
    </source>
</evidence>
<dbReference type="HOGENOM" id="CLU_1267551_0_0_1"/>
<name>A0A0C3D0X4_9AGAM</name>
<dbReference type="PROSITE" id="PS50103">
    <property type="entry name" value="ZF_C3H1"/>
    <property type="match status" value="1"/>
</dbReference>
<feature type="zinc finger region" description="C3H1-type" evidence="4">
    <location>
        <begin position="50"/>
        <end position="77"/>
    </location>
</feature>
<dbReference type="SUPFAM" id="SSF90229">
    <property type="entry name" value="CCCH zinc finger"/>
    <property type="match status" value="1"/>
</dbReference>
<dbReference type="Pfam" id="PF00642">
    <property type="entry name" value="zf-CCCH"/>
    <property type="match status" value="1"/>
</dbReference>
<dbReference type="Gene3D" id="4.10.1000.10">
    <property type="entry name" value="Zinc finger, CCCH-type"/>
    <property type="match status" value="1"/>
</dbReference>
<gene>
    <name evidence="7" type="ORF">SCLCIDRAFT_377451</name>
</gene>
<evidence type="ECO:0000259" key="6">
    <source>
        <dbReference type="PROSITE" id="PS50103"/>
    </source>
</evidence>
<reference evidence="7 8" key="1">
    <citation type="submission" date="2014-04" db="EMBL/GenBank/DDBJ databases">
        <authorList>
            <consortium name="DOE Joint Genome Institute"/>
            <person name="Kuo A."/>
            <person name="Kohler A."/>
            <person name="Nagy L.G."/>
            <person name="Floudas D."/>
            <person name="Copeland A."/>
            <person name="Barry K.W."/>
            <person name="Cichocki N."/>
            <person name="Veneault-Fourrey C."/>
            <person name="LaButti K."/>
            <person name="Lindquist E.A."/>
            <person name="Lipzen A."/>
            <person name="Lundell T."/>
            <person name="Morin E."/>
            <person name="Murat C."/>
            <person name="Sun H."/>
            <person name="Tunlid A."/>
            <person name="Henrissat B."/>
            <person name="Grigoriev I.V."/>
            <person name="Hibbett D.S."/>
            <person name="Martin F."/>
            <person name="Nordberg H.P."/>
            <person name="Cantor M.N."/>
            <person name="Hua S.X."/>
        </authorList>
    </citation>
    <scope>NUCLEOTIDE SEQUENCE [LARGE SCALE GENOMIC DNA]</scope>
    <source>
        <strain evidence="7 8">Foug A</strain>
    </source>
</reference>
<accession>A0A0C3D0X4</accession>
<feature type="compositionally biased region" description="Polar residues" evidence="5">
    <location>
        <begin position="100"/>
        <end position="118"/>
    </location>
</feature>
<dbReference type="InterPro" id="IPR036855">
    <property type="entry name" value="Znf_CCCH_sf"/>
</dbReference>
<evidence type="ECO:0000256" key="2">
    <source>
        <dbReference type="ARBA" id="ARBA00022771"/>
    </source>
</evidence>
<evidence type="ECO:0000313" key="8">
    <source>
        <dbReference type="Proteomes" id="UP000053989"/>
    </source>
</evidence>
<dbReference type="Proteomes" id="UP000053989">
    <property type="component" value="Unassembled WGS sequence"/>
</dbReference>
<evidence type="ECO:0000256" key="4">
    <source>
        <dbReference type="PROSITE-ProRule" id="PRU00723"/>
    </source>
</evidence>
<dbReference type="AlphaFoldDB" id="A0A0C3D0X4"/>
<evidence type="ECO:0000256" key="1">
    <source>
        <dbReference type="ARBA" id="ARBA00022723"/>
    </source>
</evidence>
<sequence>MQQPNPHIPDSSNSNGHPLDKSSGPKRDDDKPENFYPITWRVIGGGVRMSGERKICDAFAAGYCKYGDDCKFAHETDIEMDRYGYLKLTSGAAVPANRNGVRTSGASERFSGSTQERVQTPDRIISRPKTARARPTPPELSSTELLDVESREKRTTLHVPRDVIEDACCSKGDDDTNGGLRHPTSPCLPHRRTRSMVGLVSPLSVVPATTPVNFSAEF</sequence>
<dbReference type="OrthoDB" id="411372at2759"/>
<protein>
    <recommendedName>
        <fullName evidence="6">C3H1-type domain-containing protein</fullName>
    </recommendedName>
</protein>
<evidence type="ECO:0000256" key="5">
    <source>
        <dbReference type="SAM" id="MobiDB-lite"/>
    </source>
</evidence>
<feature type="region of interest" description="Disordered" evidence="5">
    <location>
        <begin position="99"/>
        <end position="119"/>
    </location>
</feature>
<keyword evidence="1 4" id="KW-0479">Metal-binding</keyword>
<proteinExistence type="predicted"/>
<dbReference type="GO" id="GO:0008270">
    <property type="term" value="F:zinc ion binding"/>
    <property type="evidence" value="ECO:0007669"/>
    <property type="project" value="UniProtKB-KW"/>
</dbReference>
<keyword evidence="2 4" id="KW-0863">Zinc-finger</keyword>
<keyword evidence="8" id="KW-1185">Reference proteome</keyword>
<dbReference type="InterPro" id="IPR000571">
    <property type="entry name" value="Znf_CCCH"/>
</dbReference>
<feature type="region of interest" description="Disordered" evidence="5">
    <location>
        <begin position="1"/>
        <end position="34"/>
    </location>
</feature>